<feature type="transmembrane region" description="Helical" evidence="6">
    <location>
        <begin position="170"/>
        <end position="190"/>
    </location>
</feature>
<keyword evidence="5 6" id="KW-0472">Membrane</keyword>
<dbReference type="Gene3D" id="1.20.1250.20">
    <property type="entry name" value="MFS general substrate transporter like domains"/>
    <property type="match status" value="1"/>
</dbReference>
<proteinExistence type="predicted"/>
<name>A0A7S4SGT3_9DINO</name>
<reference evidence="9" key="1">
    <citation type="submission" date="2021-01" db="EMBL/GenBank/DDBJ databases">
        <authorList>
            <person name="Corre E."/>
            <person name="Pelletier E."/>
            <person name="Niang G."/>
            <person name="Scheremetjew M."/>
            <person name="Finn R."/>
            <person name="Kale V."/>
            <person name="Holt S."/>
            <person name="Cochrane G."/>
            <person name="Meng A."/>
            <person name="Brown T."/>
            <person name="Cohen L."/>
        </authorList>
    </citation>
    <scope>NUCLEOTIDE SEQUENCE</scope>
    <source>
        <strain evidence="9">CCMP3105</strain>
    </source>
</reference>
<dbReference type="Pfam" id="PF07690">
    <property type="entry name" value="MFS_1"/>
    <property type="match status" value="1"/>
</dbReference>
<feature type="signal peptide" evidence="7">
    <location>
        <begin position="1"/>
        <end position="23"/>
    </location>
</feature>
<comment type="subcellular location">
    <subcellularLocation>
        <location evidence="1">Membrane</location>
        <topology evidence="1">Multi-pass membrane protein</topology>
    </subcellularLocation>
</comment>
<gene>
    <name evidence="9" type="ORF">AMON00008_LOCUS50029</name>
</gene>
<dbReference type="SUPFAM" id="SSF103473">
    <property type="entry name" value="MFS general substrate transporter"/>
    <property type="match status" value="1"/>
</dbReference>
<keyword evidence="2" id="KW-0813">Transport</keyword>
<dbReference type="GO" id="GO:0016020">
    <property type="term" value="C:membrane"/>
    <property type="evidence" value="ECO:0007669"/>
    <property type="project" value="UniProtKB-SubCell"/>
</dbReference>
<evidence type="ECO:0000313" key="9">
    <source>
        <dbReference type="EMBL" id="CAE4645253.1"/>
    </source>
</evidence>
<keyword evidence="4 6" id="KW-1133">Transmembrane helix</keyword>
<feature type="transmembrane region" description="Helical" evidence="6">
    <location>
        <begin position="226"/>
        <end position="247"/>
    </location>
</feature>
<protein>
    <recommendedName>
        <fullName evidence="8">Major facilitator superfamily (MFS) profile domain-containing protein</fullName>
    </recommendedName>
</protein>
<feature type="chain" id="PRO_5031544923" description="Major facilitator superfamily (MFS) profile domain-containing protein" evidence="7">
    <location>
        <begin position="24"/>
        <end position="424"/>
    </location>
</feature>
<accession>A0A7S4SGT3</accession>
<feature type="transmembrane region" description="Helical" evidence="6">
    <location>
        <begin position="293"/>
        <end position="315"/>
    </location>
</feature>
<feature type="transmembrane region" description="Helical" evidence="6">
    <location>
        <begin position="385"/>
        <end position="406"/>
    </location>
</feature>
<dbReference type="InterPro" id="IPR011701">
    <property type="entry name" value="MFS"/>
</dbReference>
<evidence type="ECO:0000256" key="7">
    <source>
        <dbReference type="SAM" id="SignalP"/>
    </source>
</evidence>
<dbReference type="PANTHER" id="PTHR23504:SF1">
    <property type="entry name" value="GH21943P-RELATED"/>
    <property type="match status" value="1"/>
</dbReference>
<dbReference type="GO" id="GO:0022857">
    <property type="term" value="F:transmembrane transporter activity"/>
    <property type="evidence" value="ECO:0007669"/>
    <property type="project" value="InterPro"/>
</dbReference>
<sequence>MVALSVVVMCFGVIVPMLPEVQIEYFRRATDCLRSGETACASQASTAFGITQSLSSLGVLLLSPYYGKHSDSHGRRPFLCAGLFAQALPFLALCTWNKDVRLFYVFQALAGFAPAPNAVLFTVVADRASPTKRLQSFGCGAACISAAFSLGAGFSALLQPLLGAGGLLRASTFTAVAALVVAMVLLPETLPAGNQHQRPRVVRSKSLARILVVPDSSRNEGLLRSIAAVGLLSLLPEAGTTTIALFYAKARLHLSEQEVSSLGAHMFCIVGAGGFLWQTVGIAGLRRLCPSTLWVYQVALVANLLHMLGYVVLWAPWVLLLNAAFAGGPLAQPTILRGLVSEALPADVQGYGSGVLSSVEAACRVVAPTLFSGLFFAGGEVGMPWLPFGAGTCFVIAGSLLAASSFERLGVAEAKAGSESLLAA</sequence>
<evidence type="ECO:0000256" key="6">
    <source>
        <dbReference type="SAM" id="Phobius"/>
    </source>
</evidence>
<feature type="domain" description="Major facilitator superfamily (MFS) profile" evidence="8">
    <location>
        <begin position="1"/>
        <end position="415"/>
    </location>
</feature>
<dbReference type="InterPro" id="IPR036259">
    <property type="entry name" value="MFS_trans_sf"/>
</dbReference>
<feature type="transmembrane region" description="Helical" evidence="6">
    <location>
        <begin position="259"/>
        <end position="281"/>
    </location>
</feature>
<evidence type="ECO:0000256" key="1">
    <source>
        <dbReference type="ARBA" id="ARBA00004141"/>
    </source>
</evidence>
<feature type="transmembrane region" description="Helical" evidence="6">
    <location>
        <begin position="78"/>
        <end position="96"/>
    </location>
</feature>
<dbReference type="InterPro" id="IPR020846">
    <property type="entry name" value="MFS_dom"/>
</dbReference>
<feature type="transmembrane region" description="Helical" evidence="6">
    <location>
        <begin position="43"/>
        <end position="66"/>
    </location>
</feature>
<evidence type="ECO:0000256" key="4">
    <source>
        <dbReference type="ARBA" id="ARBA00022989"/>
    </source>
</evidence>
<organism evidence="9">
    <name type="scientific">Alexandrium monilatum</name>
    <dbReference type="NCBI Taxonomy" id="311494"/>
    <lineage>
        <taxon>Eukaryota</taxon>
        <taxon>Sar</taxon>
        <taxon>Alveolata</taxon>
        <taxon>Dinophyceae</taxon>
        <taxon>Gonyaulacales</taxon>
        <taxon>Pyrocystaceae</taxon>
        <taxon>Alexandrium</taxon>
    </lineage>
</organism>
<evidence type="ECO:0000256" key="5">
    <source>
        <dbReference type="ARBA" id="ARBA00023136"/>
    </source>
</evidence>
<dbReference type="EMBL" id="HBNR01070633">
    <property type="protein sequence ID" value="CAE4645253.1"/>
    <property type="molecule type" value="Transcribed_RNA"/>
</dbReference>
<keyword evidence="7" id="KW-0732">Signal</keyword>
<evidence type="ECO:0000259" key="8">
    <source>
        <dbReference type="PROSITE" id="PS50850"/>
    </source>
</evidence>
<dbReference type="AlphaFoldDB" id="A0A7S4SGT3"/>
<keyword evidence="3 6" id="KW-0812">Transmembrane</keyword>
<dbReference type="PANTHER" id="PTHR23504">
    <property type="entry name" value="MAJOR FACILITATOR SUPERFAMILY DOMAIN-CONTAINING PROTEIN 10"/>
    <property type="match status" value="1"/>
</dbReference>
<dbReference type="PROSITE" id="PS50850">
    <property type="entry name" value="MFS"/>
    <property type="match status" value="1"/>
</dbReference>
<feature type="transmembrane region" description="Helical" evidence="6">
    <location>
        <begin position="102"/>
        <end position="125"/>
    </location>
</feature>
<feature type="transmembrane region" description="Helical" evidence="6">
    <location>
        <begin position="137"/>
        <end position="158"/>
    </location>
</feature>
<evidence type="ECO:0000256" key="3">
    <source>
        <dbReference type="ARBA" id="ARBA00022692"/>
    </source>
</evidence>
<evidence type="ECO:0000256" key="2">
    <source>
        <dbReference type="ARBA" id="ARBA00022448"/>
    </source>
</evidence>